<keyword evidence="2" id="KW-1185">Reference proteome</keyword>
<proteinExistence type="predicted"/>
<reference evidence="1 2" key="1">
    <citation type="submission" date="2020-09" db="EMBL/GenBank/DDBJ databases">
        <title>Genome sequences of Mycetohabitans spp.</title>
        <authorList>
            <person name="Carter M.E."/>
            <person name="Carpenter S.C.D."/>
            <person name="Bogdanove A.J."/>
        </authorList>
    </citation>
    <scope>NUCLEOTIDE SEQUENCE [LARGE SCALE GENOMIC DNA]</scope>
    <source>
        <strain evidence="1 2">B12</strain>
        <plasmid evidence="1 2">megaplasmid</plasmid>
    </source>
</reference>
<gene>
    <name evidence="1" type="ORF">IHE29_00590</name>
</gene>
<keyword evidence="1" id="KW-0614">Plasmid</keyword>
<evidence type="ECO:0000313" key="2">
    <source>
        <dbReference type="Proteomes" id="UP001493153"/>
    </source>
</evidence>
<sequence length="68" mass="7139">MTGKNGYKLTVAGQAQARGFVPKIDIDELDIARPAGKHTLALSMTMTPGVFERVGDSLAVALVGSPIR</sequence>
<accession>A0ABZ2PSE3</accession>
<name>A0ABZ2PSE3_9BURK</name>
<evidence type="ECO:0000313" key="1">
    <source>
        <dbReference type="EMBL" id="WXK37887.1"/>
    </source>
</evidence>
<protein>
    <submittedName>
        <fullName evidence="1">Uncharacterized protein</fullName>
    </submittedName>
</protein>
<dbReference type="EMBL" id="CP062175">
    <property type="protein sequence ID" value="WXK37887.1"/>
    <property type="molecule type" value="Genomic_DNA"/>
</dbReference>
<geneLocation type="plasmid" evidence="1 2">
    <name>megaplasmid</name>
</geneLocation>
<dbReference type="Proteomes" id="UP001493153">
    <property type="component" value="Plasmid megaplasmid"/>
</dbReference>
<organism evidence="1 2">
    <name type="scientific">Mycetohabitans rhizoxinica</name>
    <dbReference type="NCBI Taxonomy" id="412963"/>
    <lineage>
        <taxon>Bacteria</taxon>
        <taxon>Pseudomonadati</taxon>
        <taxon>Pseudomonadota</taxon>
        <taxon>Betaproteobacteria</taxon>
        <taxon>Burkholderiales</taxon>
        <taxon>Burkholderiaceae</taxon>
        <taxon>Mycetohabitans</taxon>
    </lineage>
</organism>